<evidence type="ECO:0000313" key="2">
    <source>
        <dbReference type="Proteomes" id="UP000006352"/>
    </source>
</evidence>
<dbReference type="GeneID" id="24094504"/>
<dbReference type="AlphaFoldDB" id="J4G131"/>
<dbReference type="Proteomes" id="UP000006352">
    <property type="component" value="Unassembled WGS sequence"/>
</dbReference>
<dbReference type="HOGENOM" id="CLU_2073181_0_0_1"/>
<name>J4G131_9APHY</name>
<protein>
    <submittedName>
        <fullName evidence="1">Uncharacterized protein</fullName>
    </submittedName>
</protein>
<dbReference type="InParanoid" id="J4G131"/>
<keyword evidence="2" id="KW-1185">Reference proteome</keyword>
<sequence length="118" mass="13399">MSYSYLGYHYPPDGPDIEESYQVSLWPYVIDETLQELFINQSCVKSDQSVVLRDTLGGPPCSLHDDISQEYYFADQADVQQVQPKFDLNEVVMIPNIAGASDGWMTDPLGPNRVQFFL</sequence>
<organism evidence="1 2">
    <name type="scientific">Fibroporia radiculosa</name>
    <dbReference type="NCBI Taxonomy" id="599839"/>
    <lineage>
        <taxon>Eukaryota</taxon>
        <taxon>Fungi</taxon>
        <taxon>Dikarya</taxon>
        <taxon>Basidiomycota</taxon>
        <taxon>Agaricomycotina</taxon>
        <taxon>Agaricomycetes</taxon>
        <taxon>Polyporales</taxon>
        <taxon>Fibroporiaceae</taxon>
        <taxon>Fibroporia</taxon>
    </lineage>
</organism>
<dbReference type="EMBL" id="HE796942">
    <property type="protein sequence ID" value="CCL99593.1"/>
    <property type="molecule type" value="Genomic_DNA"/>
</dbReference>
<reference evidence="1 2" key="1">
    <citation type="journal article" date="2012" name="Appl. Environ. Microbiol.">
        <title>Short-read sequencing for genomic analysis of the brown rot fungus Fibroporia radiculosa.</title>
        <authorList>
            <person name="Tang J.D."/>
            <person name="Perkins A.D."/>
            <person name="Sonstegard T.S."/>
            <person name="Schroeder S.G."/>
            <person name="Burgess S.C."/>
            <person name="Diehl S.V."/>
        </authorList>
    </citation>
    <scope>NUCLEOTIDE SEQUENCE [LARGE SCALE GENOMIC DNA]</scope>
    <source>
        <strain evidence="1 2">TFFH 294</strain>
    </source>
</reference>
<dbReference type="RefSeq" id="XP_012178876.1">
    <property type="nucleotide sequence ID" value="XM_012323486.1"/>
</dbReference>
<gene>
    <name evidence="1" type="ORF">FIBRA_01611</name>
</gene>
<evidence type="ECO:0000313" key="1">
    <source>
        <dbReference type="EMBL" id="CCL99593.1"/>
    </source>
</evidence>
<proteinExistence type="predicted"/>
<accession>J4G131</accession>